<keyword evidence="3" id="KW-1185">Reference proteome</keyword>
<dbReference type="AlphaFoldDB" id="A0AA36DTN3"/>
<reference evidence="2" key="1">
    <citation type="submission" date="2023-07" db="EMBL/GenBank/DDBJ databases">
        <authorList>
            <consortium name="CYATHOMIX"/>
        </authorList>
    </citation>
    <scope>NUCLEOTIDE SEQUENCE</scope>
    <source>
        <strain evidence="2">N/A</strain>
    </source>
</reference>
<organism evidence="2 3">
    <name type="scientific">Cylicocyclus nassatus</name>
    <name type="common">Nematode worm</name>
    <dbReference type="NCBI Taxonomy" id="53992"/>
    <lineage>
        <taxon>Eukaryota</taxon>
        <taxon>Metazoa</taxon>
        <taxon>Ecdysozoa</taxon>
        <taxon>Nematoda</taxon>
        <taxon>Chromadorea</taxon>
        <taxon>Rhabditida</taxon>
        <taxon>Rhabditina</taxon>
        <taxon>Rhabditomorpha</taxon>
        <taxon>Strongyloidea</taxon>
        <taxon>Strongylidae</taxon>
        <taxon>Cylicocyclus</taxon>
    </lineage>
</organism>
<evidence type="ECO:0000313" key="3">
    <source>
        <dbReference type="Proteomes" id="UP001176961"/>
    </source>
</evidence>
<protein>
    <recommendedName>
        <fullName evidence="4">Neuropeptide-Like Protein</fullName>
    </recommendedName>
</protein>
<proteinExistence type="predicted"/>
<evidence type="ECO:0000313" key="2">
    <source>
        <dbReference type="EMBL" id="CAJ0593623.1"/>
    </source>
</evidence>
<evidence type="ECO:0008006" key="4">
    <source>
        <dbReference type="Google" id="ProtNLM"/>
    </source>
</evidence>
<keyword evidence="1" id="KW-0732">Signal</keyword>
<dbReference type="EMBL" id="CATQJL010000112">
    <property type="protein sequence ID" value="CAJ0593623.1"/>
    <property type="molecule type" value="Genomic_DNA"/>
</dbReference>
<sequence>MNFSILFAFLLSFLTTNAYYIDFPPYHRGYNQIRRSGVSDYAKRSIFDDFDDVSLMRSIDRIQRPRFGRK</sequence>
<feature type="signal peptide" evidence="1">
    <location>
        <begin position="1"/>
        <end position="18"/>
    </location>
</feature>
<comment type="caution">
    <text evidence="2">The sequence shown here is derived from an EMBL/GenBank/DDBJ whole genome shotgun (WGS) entry which is preliminary data.</text>
</comment>
<gene>
    <name evidence="2" type="ORF">CYNAS_LOCUS5606</name>
</gene>
<name>A0AA36DTN3_CYLNA</name>
<dbReference type="Proteomes" id="UP001176961">
    <property type="component" value="Unassembled WGS sequence"/>
</dbReference>
<feature type="chain" id="PRO_5041369485" description="Neuropeptide-Like Protein" evidence="1">
    <location>
        <begin position="19"/>
        <end position="70"/>
    </location>
</feature>
<accession>A0AA36DTN3</accession>
<evidence type="ECO:0000256" key="1">
    <source>
        <dbReference type="SAM" id="SignalP"/>
    </source>
</evidence>